<dbReference type="InterPro" id="IPR036691">
    <property type="entry name" value="Endo/exonu/phosph_ase_sf"/>
</dbReference>
<dbReference type="PANTHER" id="PTHR46890:SF48">
    <property type="entry name" value="RNA-DIRECTED DNA POLYMERASE"/>
    <property type="match status" value="1"/>
</dbReference>
<protein>
    <recommendedName>
        <fullName evidence="1">Reverse transcriptase domain-containing protein</fullName>
    </recommendedName>
</protein>
<dbReference type="InterPro" id="IPR000477">
    <property type="entry name" value="RT_dom"/>
</dbReference>
<organism evidence="2">
    <name type="scientific">Sesamum radiatum</name>
    <name type="common">Black benniseed</name>
    <dbReference type="NCBI Taxonomy" id="300843"/>
    <lineage>
        <taxon>Eukaryota</taxon>
        <taxon>Viridiplantae</taxon>
        <taxon>Streptophyta</taxon>
        <taxon>Embryophyta</taxon>
        <taxon>Tracheophyta</taxon>
        <taxon>Spermatophyta</taxon>
        <taxon>Magnoliopsida</taxon>
        <taxon>eudicotyledons</taxon>
        <taxon>Gunneridae</taxon>
        <taxon>Pentapetalae</taxon>
        <taxon>asterids</taxon>
        <taxon>lamiids</taxon>
        <taxon>Lamiales</taxon>
        <taxon>Pedaliaceae</taxon>
        <taxon>Sesamum</taxon>
    </lineage>
</organism>
<feature type="domain" description="Reverse transcriptase" evidence="1">
    <location>
        <begin position="382"/>
        <end position="463"/>
    </location>
</feature>
<dbReference type="PANTHER" id="PTHR46890">
    <property type="entry name" value="NON-LTR RETROLELEMENT REVERSE TRANSCRIPTASE-LIKE PROTEIN-RELATED"/>
    <property type="match status" value="1"/>
</dbReference>
<sequence length="463" mass="53262">MDLHEDFNKMLEQHEKQGNIPRAQWQMRDFRECLIDCDLYDLGFQGDMFTWCNKREAPYIVRARLNRALGNHEWSVLFPQVVVFHDHVDSSDHSAIWIGLDGDDRTDINSGQRKRFHFEAAWTASPDCSDVIRSAWESVRESGSHSTVISKIRATKLQLLWWNKARFGNIRRMTKELNDKVCQLQNKDITSKDKADIEGLRDAIQTLARKEEIMWKQRAKALWLEAGDRNTSFFHAKATEWRHQNEIKRINDELGNEVNHKEGIQMVVLNYFWSIFASTNPTPKSVDEVLRCVEHRVTHAMNESLTQHFTSEEVLHVLKQMHPLKSPGPDGMSLVLFQKYWSIVGTDVYATVLDFLNNGSLDSLINFTHIVLISKCPSPSNMSQFRSISLCNVIYKLASKVLANRVKPFLDAIVSPSQVAFVPGRLVTDNVLVAYELNHLLKLKTKGKHGLMSLKLDVSKAYN</sequence>
<accession>A0AAW2LN00</accession>
<dbReference type="EMBL" id="JACGWJ010000024">
    <property type="protein sequence ID" value="KAL0319628.1"/>
    <property type="molecule type" value="Genomic_DNA"/>
</dbReference>
<dbReference type="InterPro" id="IPR052343">
    <property type="entry name" value="Retrotransposon-Effector_Assoc"/>
</dbReference>
<comment type="caution">
    <text evidence="2">The sequence shown here is derived from an EMBL/GenBank/DDBJ whole genome shotgun (WGS) entry which is preliminary data.</text>
</comment>
<proteinExistence type="predicted"/>
<evidence type="ECO:0000313" key="2">
    <source>
        <dbReference type="EMBL" id="KAL0319628.1"/>
    </source>
</evidence>
<reference evidence="2" key="1">
    <citation type="submission" date="2020-06" db="EMBL/GenBank/DDBJ databases">
        <authorList>
            <person name="Li T."/>
            <person name="Hu X."/>
            <person name="Zhang T."/>
            <person name="Song X."/>
            <person name="Zhang H."/>
            <person name="Dai N."/>
            <person name="Sheng W."/>
            <person name="Hou X."/>
            <person name="Wei L."/>
        </authorList>
    </citation>
    <scope>NUCLEOTIDE SEQUENCE</scope>
    <source>
        <strain evidence="2">G02</strain>
        <tissue evidence="2">Leaf</tissue>
    </source>
</reference>
<evidence type="ECO:0000259" key="1">
    <source>
        <dbReference type="Pfam" id="PF00078"/>
    </source>
</evidence>
<dbReference type="SUPFAM" id="SSF56219">
    <property type="entry name" value="DNase I-like"/>
    <property type="match status" value="1"/>
</dbReference>
<dbReference type="AlphaFoldDB" id="A0AAW2LN00"/>
<dbReference type="Pfam" id="PF00078">
    <property type="entry name" value="RVT_1"/>
    <property type="match status" value="1"/>
</dbReference>
<gene>
    <name evidence="2" type="ORF">Sradi_5224300</name>
</gene>
<reference evidence="2" key="2">
    <citation type="journal article" date="2024" name="Plant">
        <title>Genomic evolution and insights into agronomic trait innovations of Sesamum species.</title>
        <authorList>
            <person name="Miao H."/>
            <person name="Wang L."/>
            <person name="Qu L."/>
            <person name="Liu H."/>
            <person name="Sun Y."/>
            <person name="Le M."/>
            <person name="Wang Q."/>
            <person name="Wei S."/>
            <person name="Zheng Y."/>
            <person name="Lin W."/>
            <person name="Duan Y."/>
            <person name="Cao H."/>
            <person name="Xiong S."/>
            <person name="Wang X."/>
            <person name="Wei L."/>
            <person name="Li C."/>
            <person name="Ma Q."/>
            <person name="Ju M."/>
            <person name="Zhao R."/>
            <person name="Li G."/>
            <person name="Mu C."/>
            <person name="Tian Q."/>
            <person name="Mei H."/>
            <person name="Zhang T."/>
            <person name="Gao T."/>
            <person name="Zhang H."/>
        </authorList>
    </citation>
    <scope>NUCLEOTIDE SEQUENCE</scope>
    <source>
        <strain evidence="2">G02</strain>
    </source>
</reference>
<name>A0AAW2LN00_SESRA</name>